<dbReference type="Pfam" id="PF13454">
    <property type="entry name" value="NAD_binding_9"/>
    <property type="match status" value="1"/>
</dbReference>
<comment type="caution">
    <text evidence="2">The sequence shown here is derived from an EMBL/GenBank/DDBJ whole genome shotgun (WGS) entry which is preliminary data.</text>
</comment>
<dbReference type="Proteomes" id="UP000682733">
    <property type="component" value="Unassembled WGS sequence"/>
</dbReference>
<evidence type="ECO:0000313" key="3">
    <source>
        <dbReference type="Proteomes" id="UP000682733"/>
    </source>
</evidence>
<organism evidence="2 3">
    <name type="scientific">Didymodactylos carnosus</name>
    <dbReference type="NCBI Taxonomy" id="1234261"/>
    <lineage>
        <taxon>Eukaryota</taxon>
        <taxon>Metazoa</taxon>
        <taxon>Spiralia</taxon>
        <taxon>Gnathifera</taxon>
        <taxon>Rotifera</taxon>
        <taxon>Eurotatoria</taxon>
        <taxon>Bdelloidea</taxon>
        <taxon>Philodinida</taxon>
        <taxon>Philodinidae</taxon>
        <taxon>Didymodactylos</taxon>
    </lineage>
</organism>
<sequence length="721" mass="82194">MPSIDQNKRFDRFLSQPYDADHLRKKFGRSNSSNDDPVRQQTSSGKLAIIGVGSRGLSILERLTAIYDRRVHNYDLDVYLIDPGRHPGQGVHSSHQSQHLLINTVACQVTMFGDASVKNCGPLRTGPSLFEWAQEQGYRRMPDGQYAVMHDMGEEIQPNDYLPRSMLGEYLTWVHEHLVQNLPSGNRVHYYNKTVIDILRLNDGRLRLILDGGQSFDVDCAVLTTGHGQNQLDKVEVQYGKFVEEGRSCNPHLRYLRSYPLTQLQTIAKEATVAIQGLGLSCHDLLSELTCGRGGQFLRSKADKQLSYVRSGHEPAKIYLYSRNCLPFSARGKNGKGVGGQYQASFFTRSAIDQLRQNTAQLDFDTQLFPILVHEMCYAYECTLNNEWSESPDTFQPSENTREIIHRLLYPLHNITFNSYESFLKWVVEFVERDLDEAQRGNVKSPMKAATDVLRDVRDTIRYAVDFRGLAPNSHRRFIQDICPIMNRIAVGPPKERNEELLALLRCGIVEFASGPNPQVQCDATRASFVISTSDRKVCADVLIKGMIDSFYPERDDSRLIRHMLKRGLIRPFSNGDYHPGGIDVNKNQNPVDAKGISILKQKAMNIEDCVVGLNDHINQLITVNIHKGKFEDLEMGVVELNSNLHEIIDEQNELRYFRSLWRRKTRNSADNSQRSRSELNFYPIKISHSELEVHCKFALAHLIFHEKDLSSGSITFDDTW</sequence>
<evidence type="ECO:0000259" key="1">
    <source>
        <dbReference type="Pfam" id="PF13454"/>
    </source>
</evidence>
<name>A0A8S2IBD9_9BILA</name>
<dbReference type="AlphaFoldDB" id="A0A8S2IBD9"/>
<evidence type="ECO:0000313" key="2">
    <source>
        <dbReference type="EMBL" id="CAF3723622.1"/>
    </source>
</evidence>
<dbReference type="PANTHER" id="PTHR40254:SF1">
    <property type="entry name" value="BLR0577 PROTEIN"/>
    <property type="match status" value="1"/>
</dbReference>
<accession>A0A8S2IBD9</accession>
<feature type="domain" description="FAD-dependent urate hydroxylase HpyO/Asp monooxygenase CreE-like FAD/NAD(P)-binding" evidence="1">
    <location>
        <begin position="48"/>
        <end position="227"/>
    </location>
</feature>
<dbReference type="SUPFAM" id="SSF51905">
    <property type="entry name" value="FAD/NAD(P)-binding domain"/>
    <property type="match status" value="1"/>
</dbReference>
<dbReference type="InterPro" id="IPR052189">
    <property type="entry name" value="L-asp_N-monooxygenase_NS-form"/>
</dbReference>
<proteinExistence type="predicted"/>
<protein>
    <recommendedName>
        <fullName evidence="1">FAD-dependent urate hydroxylase HpyO/Asp monooxygenase CreE-like FAD/NAD(P)-binding domain-containing protein</fullName>
    </recommendedName>
</protein>
<dbReference type="InterPro" id="IPR036188">
    <property type="entry name" value="FAD/NAD-bd_sf"/>
</dbReference>
<dbReference type="InterPro" id="IPR038732">
    <property type="entry name" value="HpyO/CreE_NAD-binding"/>
</dbReference>
<reference evidence="2" key="1">
    <citation type="submission" date="2021-02" db="EMBL/GenBank/DDBJ databases">
        <authorList>
            <person name="Nowell W R."/>
        </authorList>
    </citation>
    <scope>NUCLEOTIDE SEQUENCE</scope>
</reference>
<dbReference type="EMBL" id="CAJOBA010004779">
    <property type="protein sequence ID" value="CAF3723622.1"/>
    <property type="molecule type" value="Genomic_DNA"/>
</dbReference>
<dbReference type="PANTHER" id="PTHR40254">
    <property type="entry name" value="BLR0577 PROTEIN"/>
    <property type="match status" value="1"/>
</dbReference>
<gene>
    <name evidence="2" type="ORF">TMI583_LOCUS12067</name>
</gene>